<dbReference type="PANTHER" id="PTHR11533">
    <property type="entry name" value="PROTEASE M1 ZINC METALLOPROTEASE"/>
    <property type="match status" value="1"/>
</dbReference>
<dbReference type="InterPro" id="IPR027268">
    <property type="entry name" value="Peptidase_M4/M1_CTD_sf"/>
</dbReference>
<dbReference type="GO" id="GO:0042277">
    <property type="term" value="F:peptide binding"/>
    <property type="evidence" value="ECO:0007669"/>
    <property type="project" value="TreeGrafter"/>
</dbReference>
<evidence type="ECO:0000256" key="6">
    <source>
        <dbReference type="ARBA" id="ARBA00022438"/>
    </source>
</evidence>
<dbReference type="AlphaFoldDB" id="A0A0M2HFQ5"/>
<dbReference type="GO" id="GO:0008270">
    <property type="term" value="F:zinc ion binding"/>
    <property type="evidence" value="ECO:0007669"/>
    <property type="project" value="InterPro"/>
</dbReference>
<organism evidence="16 17">
    <name type="scientific">Microbacterium trichothecenolyticum</name>
    <name type="common">Aureobacterium trichothecenolyticum</name>
    <dbReference type="NCBI Taxonomy" id="69370"/>
    <lineage>
        <taxon>Bacteria</taxon>
        <taxon>Bacillati</taxon>
        <taxon>Actinomycetota</taxon>
        <taxon>Actinomycetes</taxon>
        <taxon>Micrococcales</taxon>
        <taxon>Microbacteriaceae</taxon>
        <taxon>Microbacterium</taxon>
    </lineage>
</organism>
<dbReference type="Pfam" id="PF01433">
    <property type="entry name" value="Peptidase_M1"/>
    <property type="match status" value="1"/>
</dbReference>
<evidence type="ECO:0000259" key="14">
    <source>
        <dbReference type="Pfam" id="PF01433"/>
    </source>
</evidence>
<evidence type="ECO:0000256" key="7">
    <source>
        <dbReference type="ARBA" id="ARBA00022670"/>
    </source>
</evidence>
<dbReference type="GO" id="GO:0070006">
    <property type="term" value="F:metalloaminopeptidase activity"/>
    <property type="evidence" value="ECO:0007669"/>
    <property type="project" value="TreeGrafter"/>
</dbReference>
<evidence type="ECO:0000256" key="8">
    <source>
        <dbReference type="ARBA" id="ARBA00022723"/>
    </source>
</evidence>
<dbReference type="CDD" id="cd09603">
    <property type="entry name" value="M1_APN_like"/>
    <property type="match status" value="1"/>
</dbReference>
<evidence type="ECO:0000256" key="11">
    <source>
        <dbReference type="ARBA" id="ARBA00023049"/>
    </source>
</evidence>
<keyword evidence="9 16" id="KW-0378">Hydrolase</keyword>
<evidence type="ECO:0000256" key="1">
    <source>
        <dbReference type="ARBA" id="ARBA00000098"/>
    </source>
</evidence>
<evidence type="ECO:0000256" key="5">
    <source>
        <dbReference type="ARBA" id="ARBA00015611"/>
    </source>
</evidence>
<dbReference type="InterPro" id="IPR045357">
    <property type="entry name" value="Aminopeptidase_N-like_N"/>
</dbReference>
<keyword evidence="8" id="KW-0479">Metal-binding</keyword>
<dbReference type="Pfam" id="PF17900">
    <property type="entry name" value="Peptidase_M1_N"/>
    <property type="match status" value="1"/>
</dbReference>
<evidence type="ECO:0000259" key="15">
    <source>
        <dbReference type="Pfam" id="PF17900"/>
    </source>
</evidence>
<dbReference type="InterPro" id="IPR050344">
    <property type="entry name" value="Peptidase_M1_aminopeptidases"/>
</dbReference>
<protein>
    <recommendedName>
        <fullName evidence="5">Aminopeptidase N</fullName>
        <ecNumber evidence="4">3.4.11.2</ecNumber>
    </recommendedName>
    <alternativeName>
        <fullName evidence="12">Alanine aminopeptidase</fullName>
    </alternativeName>
    <alternativeName>
        <fullName evidence="13">Lysyl aminopeptidase</fullName>
    </alternativeName>
</protein>
<dbReference type="GO" id="GO:0016020">
    <property type="term" value="C:membrane"/>
    <property type="evidence" value="ECO:0007669"/>
    <property type="project" value="TreeGrafter"/>
</dbReference>
<comment type="catalytic activity">
    <reaction evidence="1">
        <text>Release of an N-terminal amino acid, Xaa-|-Yaa- from a peptide, amide or arylamide. Xaa is preferably Ala, but may be most amino acids including Pro (slow action). When a terminal hydrophobic residue is followed by a prolyl residue, the two may be released as an intact Xaa-Pro dipeptide.</text>
        <dbReference type="EC" id="3.4.11.2"/>
    </reaction>
</comment>
<feature type="domain" description="Aminopeptidase N-like N-terminal" evidence="15">
    <location>
        <begin position="20"/>
        <end position="190"/>
    </location>
</feature>
<keyword evidence="6 16" id="KW-0031">Aminopeptidase</keyword>
<dbReference type="Gene3D" id="2.60.40.1730">
    <property type="entry name" value="tricorn interacting facor f3 domain"/>
    <property type="match status" value="1"/>
</dbReference>
<dbReference type="GO" id="GO:0005737">
    <property type="term" value="C:cytoplasm"/>
    <property type="evidence" value="ECO:0007669"/>
    <property type="project" value="TreeGrafter"/>
</dbReference>
<feature type="domain" description="Peptidase M1 membrane alanine aminopeptidase" evidence="14">
    <location>
        <begin position="238"/>
        <end position="405"/>
    </location>
</feature>
<dbReference type="RefSeq" id="WP_045298318.1">
    <property type="nucleotide sequence ID" value="NZ_JYJA01000032.1"/>
</dbReference>
<reference evidence="16 17" key="1">
    <citation type="submission" date="2015-02" db="EMBL/GenBank/DDBJ databases">
        <title>Draft genome sequences of ten Microbacterium spp. with emphasis on heavy metal contaminated environments.</title>
        <authorList>
            <person name="Corretto E."/>
        </authorList>
    </citation>
    <scope>NUCLEOTIDE SEQUENCE [LARGE SCALE GENOMIC DNA]</scope>
    <source>
        <strain evidence="16 17">DSM 8608</strain>
    </source>
</reference>
<dbReference type="Proteomes" id="UP000034098">
    <property type="component" value="Unassembled WGS sequence"/>
</dbReference>
<keyword evidence="17" id="KW-1185">Reference proteome</keyword>
<dbReference type="InterPro" id="IPR042097">
    <property type="entry name" value="Aminopeptidase_N-like_N_sf"/>
</dbReference>
<dbReference type="SUPFAM" id="SSF63737">
    <property type="entry name" value="Leukotriene A4 hydrolase N-terminal domain"/>
    <property type="match status" value="1"/>
</dbReference>
<evidence type="ECO:0000256" key="2">
    <source>
        <dbReference type="ARBA" id="ARBA00001947"/>
    </source>
</evidence>
<evidence type="ECO:0000256" key="3">
    <source>
        <dbReference type="ARBA" id="ARBA00010136"/>
    </source>
</evidence>
<dbReference type="GO" id="GO:0006508">
    <property type="term" value="P:proteolysis"/>
    <property type="evidence" value="ECO:0007669"/>
    <property type="project" value="UniProtKB-KW"/>
</dbReference>
<dbReference type="GO" id="GO:0005615">
    <property type="term" value="C:extracellular space"/>
    <property type="evidence" value="ECO:0007669"/>
    <property type="project" value="TreeGrafter"/>
</dbReference>
<dbReference type="OrthoDB" id="100605at2"/>
<dbReference type="EMBL" id="JYJA01000032">
    <property type="protein sequence ID" value="KJL43120.1"/>
    <property type="molecule type" value="Genomic_DNA"/>
</dbReference>
<evidence type="ECO:0000256" key="4">
    <source>
        <dbReference type="ARBA" id="ARBA00012564"/>
    </source>
</evidence>
<dbReference type="GO" id="GO:0043171">
    <property type="term" value="P:peptide catabolic process"/>
    <property type="evidence" value="ECO:0007669"/>
    <property type="project" value="TreeGrafter"/>
</dbReference>
<evidence type="ECO:0000256" key="9">
    <source>
        <dbReference type="ARBA" id="ARBA00022801"/>
    </source>
</evidence>
<dbReference type="EC" id="3.4.11.2" evidence="4"/>
<comment type="similarity">
    <text evidence="3">Belongs to the peptidase M1 family.</text>
</comment>
<proteinExistence type="inferred from homology"/>
<accession>A0A0M2HFQ5</accession>
<dbReference type="GO" id="GO:0016285">
    <property type="term" value="F:alanyl aminopeptidase activity"/>
    <property type="evidence" value="ECO:0007669"/>
    <property type="project" value="UniProtKB-EC"/>
</dbReference>
<comment type="caution">
    <text evidence="16">The sequence shown here is derived from an EMBL/GenBank/DDBJ whole genome shotgun (WGS) entry which is preliminary data.</text>
</comment>
<dbReference type="PRINTS" id="PR00756">
    <property type="entry name" value="ALADIPTASE"/>
</dbReference>
<gene>
    <name evidence="16" type="primary">pepN_1</name>
    <name evidence="16" type="ORF">RS82_01612</name>
</gene>
<evidence type="ECO:0000256" key="12">
    <source>
        <dbReference type="ARBA" id="ARBA00029811"/>
    </source>
</evidence>
<evidence type="ECO:0000256" key="10">
    <source>
        <dbReference type="ARBA" id="ARBA00022833"/>
    </source>
</evidence>
<evidence type="ECO:0000313" key="16">
    <source>
        <dbReference type="EMBL" id="KJL43120.1"/>
    </source>
</evidence>
<sequence length="444" mass="49029">MIGPDAYTPRSGDASFDVVSYDLDLRYRVHTNRLEGTALVNAVATQRTRSVRLDLIGLRASRVRVDGDARTKFAQDASALRITPPQALEAGEEFSIEVRYAGAPRPRRSRWGTIGWEELEDGVLVASQPVGAPTWFPCNDRPDDRAKFRIAITTDPDYTVAATGVPQPPVRTGGLTRWEFVSEVPTATYLAAVHIGPYRESAIGPVRLMAPAPLVTAARRWFSDVPRILDCFEEAFGPYPQEGCTVVVTADPLEIPLEAQGLVVFGANHFEPEAARLVPHEIAHQWFGNSVGVERWHDIWLNEGFACFAEWLWSEASGSADIATLADQHHARLQVLPQDLVISDPGPALMFDDRVYKRGALTLEALRRTVGAEVFADLLHTWVREHRHALATTEAFRDCVARTAGPAAVELLAVWLDAAPLPPLPPRPQAPAVRRWLRLPGSRD</sequence>
<dbReference type="Gene3D" id="1.10.390.10">
    <property type="entry name" value="Neutral Protease Domain 2"/>
    <property type="match status" value="1"/>
</dbReference>
<dbReference type="InterPro" id="IPR001930">
    <property type="entry name" value="Peptidase_M1"/>
</dbReference>
<dbReference type="InterPro" id="IPR014782">
    <property type="entry name" value="Peptidase_M1_dom"/>
</dbReference>
<dbReference type="SUPFAM" id="SSF55486">
    <property type="entry name" value="Metalloproteases ('zincins'), catalytic domain"/>
    <property type="match status" value="1"/>
</dbReference>
<evidence type="ECO:0000313" key="17">
    <source>
        <dbReference type="Proteomes" id="UP000034098"/>
    </source>
</evidence>
<evidence type="ECO:0000256" key="13">
    <source>
        <dbReference type="ARBA" id="ARBA00031533"/>
    </source>
</evidence>
<name>A0A0M2HFQ5_MICTR</name>
<comment type="cofactor">
    <cofactor evidence="2">
        <name>Zn(2+)</name>
        <dbReference type="ChEBI" id="CHEBI:29105"/>
    </cofactor>
</comment>
<dbReference type="PANTHER" id="PTHR11533:SF174">
    <property type="entry name" value="PUROMYCIN-SENSITIVE AMINOPEPTIDASE-RELATED"/>
    <property type="match status" value="1"/>
</dbReference>
<dbReference type="PATRIC" id="fig|69370.6.peg.1644"/>
<keyword evidence="7" id="KW-0645">Protease</keyword>
<keyword evidence="11" id="KW-0482">Metalloprotease</keyword>
<keyword evidence="10" id="KW-0862">Zinc</keyword>